<name>A0A1V9XQ57_9ACAR</name>
<dbReference type="GO" id="GO:0008209">
    <property type="term" value="P:androgen metabolic process"/>
    <property type="evidence" value="ECO:0007669"/>
    <property type="project" value="TreeGrafter"/>
</dbReference>
<dbReference type="PRINTS" id="PR00080">
    <property type="entry name" value="SDRFAMILY"/>
</dbReference>
<dbReference type="Pfam" id="PF00106">
    <property type="entry name" value="adh_short"/>
    <property type="match status" value="1"/>
</dbReference>
<accession>A0A1V9XQ57</accession>
<dbReference type="GO" id="GO:0004303">
    <property type="term" value="F:estradiol 17-beta-dehydrogenase [NAD(P)+] activity"/>
    <property type="evidence" value="ECO:0007669"/>
    <property type="project" value="TreeGrafter"/>
</dbReference>
<dbReference type="FunCoup" id="A0A1V9XQ57">
    <property type="interactions" value="528"/>
</dbReference>
<comment type="caution">
    <text evidence="4">The sequence shown here is derived from an EMBL/GenBank/DDBJ whole genome shotgun (WGS) entry which is preliminary data.</text>
</comment>
<dbReference type="Proteomes" id="UP000192247">
    <property type="component" value="Unassembled WGS sequence"/>
</dbReference>
<dbReference type="InParanoid" id="A0A1V9XQ57"/>
<dbReference type="GO" id="GO:0005739">
    <property type="term" value="C:mitochondrion"/>
    <property type="evidence" value="ECO:0007669"/>
    <property type="project" value="TreeGrafter"/>
</dbReference>
<dbReference type="PANTHER" id="PTHR43658">
    <property type="entry name" value="SHORT-CHAIN DEHYDROGENASE/REDUCTASE"/>
    <property type="match status" value="1"/>
</dbReference>
<keyword evidence="5" id="KW-1185">Reference proteome</keyword>
<evidence type="ECO:0000256" key="1">
    <source>
        <dbReference type="ARBA" id="ARBA00023002"/>
    </source>
</evidence>
<dbReference type="AlphaFoldDB" id="A0A1V9XQ57"/>
<sequence length="231" mass="24182">MTTLGTRKAEGGTPNQVKNDGHAEEQVNTPQGLVALVTGAASGIGKAAAARLIREGARVAIFDLPTSKGEEVAEKLGENCIFTPGNVRIVLITSQNDGHGAGEPEVASEEDVKASLKQVKDKFNRLDATINCAGVGVAFKIYNFHKDLPHALDDFKRVVEVNTVGTFNVCRLAVGLMGKNEPNSDGLRGVIVNTASIAAYEGQIGQVAYAASKGGIIGMTVPLARDLCVQV</sequence>
<evidence type="ECO:0000313" key="4">
    <source>
        <dbReference type="EMBL" id="OQR75488.1"/>
    </source>
</evidence>
<proteinExistence type="inferred from homology"/>
<evidence type="ECO:0000313" key="5">
    <source>
        <dbReference type="Proteomes" id="UP000192247"/>
    </source>
</evidence>
<evidence type="ECO:0000256" key="3">
    <source>
        <dbReference type="SAM" id="MobiDB-lite"/>
    </source>
</evidence>
<dbReference type="SUPFAM" id="SSF51735">
    <property type="entry name" value="NAD(P)-binding Rossmann-fold domains"/>
    <property type="match status" value="1"/>
</dbReference>
<comment type="similarity">
    <text evidence="2">Belongs to the short-chain dehydrogenases/reductases (SDR) family.</text>
</comment>
<reference evidence="4 5" key="1">
    <citation type="journal article" date="2017" name="Gigascience">
        <title>Draft genome of the honey bee ectoparasitic mite, Tropilaelaps mercedesae, is shaped by the parasitic life history.</title>
        <authorList>
            <person name="Dong X."/>
            <person name="Armstrong S.D."/>
            <person name="Xia D."/>
            <person name="Makepeace B.L."/>
            <person name="Darby A.C."/>
            <person name="Kadowaki T."/>
        </authorList>
    </citation>
    <scope>NUCLEOTIDE SEQUENCE [LARGE SCALE GENOMIC DNA]</scope>
    <source>
        <strain evidence="4">Wuxi-XJTLU</strain>
    </source>
</reference>
<keyword evidence="1" id="KW-0560">Oxidoreductase</keyword>
<evidence type="ECO:0000256" key="2">
    <source>
        <dbReference type="RuleBase" id="RU000363"/>
    </source>
</evidence>
<feature type="region of interest" description="Disordered" evidence="3">
    <location>
        <begin position="1"/>
        <end position="24"/>
    </location>
</feature>
<dbReference type="OrthoDB" id="1274115at2759"/>
<dbReference type="PROSITE" id="PS00061">
    <property type="entry name" value="ADH_SHORT"/>
    <property type="match status" value="1"/>
</dbReference>
<organism evidence="4 5">
    <name type="scientific">Tropilaelaps mercedesae</name>
    <dbReference type="NCBI Taxonomy" id="418985"/>
    <lineage>
        <taxon>Eukaryota</taxon>
        <taxon>Metazoa</taxon>
        <taxon>Ecdysozoa</taxon>
        <taxon>Arthropoda</taxon>
        <taxon>Chelicerata</taxon>
        <taxon>Arachnida</taxon>
        <taxon>Acari</taxon>
        <taxon>Parasitiformes</taxon>
        <taxon>Mesostigmata</taxon>
        <taxon>Gamasina</taxon>
        <taxon>Dermanyssoidea</taxon>
        <taxon>Laelapidae</taxon>
        <taxon>Tropilaelaps</taxon>
    </lineage>
</organism>
<dbReference type="EMBL" id="MNPL01006313">
    <property type="protein sequence ID" value="OQR75488.1"/>
    <property type="molecule type" value="Genomic_DNA"/>
</dbReference>
<dbReference type="PANTHER" id="PTHR43658:SF8">
    <property type="entry name" value="17-BETA-HYDROXYSTEROID DEHYDROGENASE 14-RELATED"/>
    <property type="match status" value="1"/>
</dbReference>
<dbReference type="GO" id="GO:0008210">
    <property type="term" value="P:estrogen metabolic process"/>
    <property type="evidence" value="ECO:0007669"/>
    <property type="project" value="TreeGrafter"/>
</dbReference>
<protein>
    <submittedName>
        <fullName evidence="4">Short-chain alcohol dehydrogenase-like</fullName>
    </submittedName>
</protein>
<dbReference type="Gene3D" id="3.40.50.720">
    <property type="entry name" value="NAD(P)-binding Rossmann-like Domain"/>
    <property type="match status" value="1"/>
</dbReference>
<dbReference type="GO" id="GO:0006631">
    <property type="term" value="P:fatty acid metabolic process"/>
    <property type="evidence" value="ECO:0007669"/>
    <property type="project" value="TreeGrafter"/>
</dbReference>
<dbReference type="InterPro" id="IPR002347">
    <property type="entry name" value="SDR_fam"/>
</dbReference>
<dbReference type="PRINTS" id="PR00081">
    <property type="entry name" value="GDHRDH"/>
</dbReference>
<dbReference type="InterPro" id="IPR020904">
    <property type="entry name" value="Sc_DH/Rdtase_CS"/>
</dbReference>
<dbReference type="STRING" id="418985.A0A1V9XQ57"/>
<dbReference type="InterPro" id="IPR036291">
    <property type="entry name" value="NAD(P)-bd_dom_sf"/>
</dbReference>
<gene>
    <name evidence="4" type="ORF">BIW11_08385</name>
</gene>